<dbReference type="Proteomes" id="UP000295668">
    <property type="component" value="Unassembled WGS sequence"/>
</dbReference>
<dbReference type="EMBL" id="SJCY01000006">
    <property type="protein sequence ID" value="TDG36095.1"/>
    <property type="molecule type" value="Genomic_DNA"/>
</dbReference>
<gene>
    <name evidence="1" type="ORF">EZJ43_10470</name>
</gene>
<name>A0A4R5MLI0_9SPHI</name>
<accession>A0A4R5MLI0</accession>
<dbReference type="AlphaFoldDB" id="A0A4R5MLI0"/>
<comment type="caution">
    <text evidence="1">The sequence shown here is derived from an EMBL/GenBank/DDBJ whole genome shotgun (WGS) entry which is preliminary data.</text>
</comment>
<dbReference type="OrthoDB" id="676716at2"/>
<reference evidence="1 2" key="1">
    <citation type="submission" date="2019-02" db="EMBL/GenBank/DDBJ databases">
        <title>Pedobacter sp. nov., a novel speices isolated from soil of pinguins habitat in Antarcitica.</title>
        <authorList>
            <person name="He R.-H."/>
        </authorList>
    </citation>
    <scope>NUCLEOTIDE SEQUENCE [LARGE SCALE GENOMIC DNA]</scope>
    <source>
        <strain evidence="1 2">E01020</strain>
    </source>
</reference>
<sequence length="66" mass="7769">MPKHNVFVDLPRRELGKIDVIFEIFQDEGKFGEIRISKGGLDYYPTNAKKPIKINWTKFDEMVKNL</sequence>
<dbReference type="RefSeq" id="WP_133262658.1">
    <property type="nucleotide sequence ID" value="NZ_SJCY01000006.1"/>
</dbReference>
<proteinExistence type="predicted"/>
<keyword evidence="2" id="KW-1185">Reference proteome</keyword>
<protein>
    <submittedName>
        <fullName evidence="1">Uncharacterized protein</fullName>
    </submittedName>
</protein>
<organism evidence="1 2">
    <name type="scientific">Pedobacter changchengzhani</name>
    <dbReference type="NCBI Taxonomy" id="2529274"/>
    <lineage>
        <taxon>Bacteria</taxon>
        <taxon>Pseudomonadati</taxon>
        <taxon>Bacteroidota</taxon>
        <taxon>Sphingobacteriia</taxon>
        <taxon>Sphingobacteriales</taxon>
        <taxon>Sphingobacteriaceae</taxon>
        <taxon>Pedobacter</taxon>
    </lineage>
</organism>
<evidence type="ECO:0000313" key="2">
    <source>
        <dbReference type="Proteomes" id="UP000295668"/>
    </source>
</evidence>
<evidence type="ECO:0000313" key="1">
    <source>
        <dbReference type="EMBL" id="TDG36095.1"/>
    </source>
</evidence>